<dbReference type="InParanoid" id="B9TBE1"/>
<accession>B9TBE1</accession>
<protein>
    <submittedName>
        <fullName evidence="1">Uncharacterized protein</fullName>
    </submittedName>
</protein>
<organism evidence="1 2">
    <name type="scientific">Ricinus communis</name>
    <name type="common">Castor bean</name>
    <dbReference type="NCBI Taxonomy" id="3988"/>
    <lineage>
        <taxon>Eukaryota</taxon>
        <taxon>Viridiplantae</taxon>
        <taxon>Streptophyta</taxon>
        <taxon>Embryophyta</taxon>
        <taxon>Tracheophyta</taxon>
        <taxon>Spermatophyta</taxon>
        <taxon>Magnoliopsida</taxon>
        <taxon>eudicotyledons</taxon>
        <taxon>Gunneridae</taxon>
        <taxon>Pentapetalae</taxon>
        <taxon>rosids</taxon>
        <taxon>fabids</taxon>
        <taxon>Malpighiales</taxon>
        <taxon>Euphorbiaceae</taxon>
        <taxon>Acalyphoideae</taxon>
        <taxon>Acalypheae</taxon>
        <taxon>Ricinus</taxon>
    </lineage>
</organism>
<name>B9TBE1_RICCO</name>
<evidence type="ECO:0000313" key="1">
    <source>
        <dbReference type="EMBL" id="EEF26821.1"/>
    </source>
</evidence>
<keyword evidence="2" id="KW-1185">Reference proteome</keyword>
<dbReference type="Proteomes" id="UP000008311">
    <property type="component" value="Unassembled WGS sequence"/>
</dbReference>
<dbReference type="EMBL" id="EQ976450">
    <property type="protein sequence ID" value="EEF26821.1"/>
    <property type="molecule type" value="Genomic_DNA"/>
</dbReference>
<evidence type="ECO:0000313" key="2">
    <source>
        <dbReference type="Proteomes" id="UP000008311"/>
    </source>
</evidence>
<reference evidence="2" key="1">
    <citation type="journal article" date="2010" name="Nat. Biotechnol.">
        <title>Draft genome sequence of the oilseed species Ricinus communis.</title>
        <authorList>
            <person name="Chan A.P."/>
            <person name="Crabtree J."/>
            <person name="Zhao Q."/>
            <person name="Lorenzi H."/>
            <person name="Orvis J."/>
            <person name="Puiu D."/>
            <person name="Melake-Berhan A."/>
            <person name="Jones K.M."/>
            <person name="Redman J."/>
            <person name="Chen G."/>
            <person name="Cahoon E.B."/>
            <person name="Gedil M."/>
            <person name="Stanke M."/>
            <person name="Haas B.J."/>
            <person name="Wortman J.R."/>
            <person name="Fraser-Liggett C.M."/>
            <person name="Ravel J."/>
            <person name="Rabinowicz P.D."/>
        </authorList>
    </citation>
    <scope>NUCLEOTIDE SEQUENCE [LARGE SCALE GENOMIC DNA]</scope>
    <source>
        <strain evidence="2">cv. Hale</strain>
    </source>
</reference>
<sequence>MARMRCMDAPSLVVDSRANCLTLGFEIVDDLGAHVERPKLAAHCVMQSAWTLESHTVAIGSARPDADFRSAPEQTFRETNEYKKFSAFPSYKQLE</sequence>
<dbReference type="AlphaFoldDB" id="B9TBE1"/>
<proteinExistence type="predicted"/>
<gene>
    <name evidence="1" type="ORF">RCOM_0418660</name>
</gene>